<dbReference type="InterPro" id="IPR008321">
    <property type="entry name" value="UCP032146"/>
</dbReference>
<protein>
    <recommendedName>
        <fullName evidence="1">UPF0262 protein GCM10011529_13230</fullName>
    </recommendedName>
</protein>
<dbReference type="EMBL" id="BMJM01000004">
    <property type="protein sequence ID" value="GGE08158.1"/>
    <property type="molecule type" value="Genomic_DNA"/>
</dbReference>
<dbReference type="Pfam" id="PF06793">
    <property type="entry name" value="UPF0262"/>
    <property type="match status" value="1"/>
</dbReference>
<evidence type="ECO:0000256" key="1">
    <source>
        <dbReference type="HAMAP-Rule" id="MF_00678"/>
    </source>
</evidence>
<organism evidence="2 3">
    <name type="scientific">Sandarakinorhabdus glacialis</name>
    <dbReference type="NCBI Taxonomy" id="1614636"/>
    <lineage>
        <taxon>Bacteria</taxon>
        <taxon>Pseudomonadati</taxon>
        <taxon>Pseudomonadota</taxon>
        <taxon>Alphaproteobacteria</taxon>
        <taxon>Sphingomonadales</taxon>
        <taxon>Sphingosinicellaceae</taxon>
        <taxon>Sandarakinorhabdus</taxon>
    </lineage>
</organism>
<gene>
    <name evidence="2" type="ORF">GCM10011529_13230</name>
</gene>
<dbReference type="AlphaFoldDB" id="A0A917E610"/>
<evidence type="ECO:0000313" key="3">
    <source>
        <dbReference type="Proteomes" id="UP000635071"/>
    </source>
</evidence>
<reference evidence="2" key="1">
    <citation type="journal article" date="2014" name="Int. J. Syst. Evol. Microbiol.">
        <title>Complete genome sequence of Corynebacterium casei LMG S-19264T (=DSM 44701T), isolated from a smear-ripened cheese.</title>
        <authorList>
            <consortium name="US DOE Joint Genome Institute (JGI-PGF)"/>
            <person name="Walter F."/>
            <person name="Albersmeier A."/>
            <person name="Kalinowski J."/>
            <person name="Ruckert C."/>
        </authorList>
    </citation>
    <scope>NUCLEOTIDE SEQUENCE</scope>
    <source>
        <strain evidence="2">CGMCC 1.15519</strain>
    </source>
</reference>
<comment type="caution">
    <text evidence="2">The sequence shown here is derived from an EMBL/GenBank/DDBJ whole genome shotgun (WGS) entry which is preliminary data.</text>
</comment>
<accession>A0A917E610</accession>
<evidence type="ECO:0000313" key="2">
    <source>
        <dbReference type="EMBL" id="GGE08158.1"/>
    </source>
</evidence>
<dbReference type="NCBIfam" id="NF002769">
    <property type="entry name" value="PRK02853.1"/>
    <property type="match status" value="1"/>
</dbReference>
<sequence>MTSDYRIADIKLDERTILWRNADIEQERRVAIFDLLEGNSFQPLTAAEHGYHGPYKVMLGVEEGRLTVGINAQDDHALESFILPLAPFRRTVRDYFAICDSYYQAIRQASPQQIETIDMARRAIHNDAAEVLQDRLATKVTVDFDTARRLFTLICVLHIRG</sequence>
<reference evidence="2" key="2">
    <citation type="submission" date="2020-09" db="EMBL/GenBank/DDBJ databases">
        <authorList>
            <person name="Sun Q."/>
            <person name="Zhou Y."/>
        </authorList>
    </citation>
    <scope>NUCLEOTIDE SEQUENCE</scope>
    <source>
        <strain evidence="2">CGMCC 1.15519</strain>
    </source>
</reference>
<name>A0A917E610_9SPHN</name>
<keyword evidence="3" id="KW-1185">Reference proteome</keyword>
<proteinExistence type="inferred from homology"/>
<dbReference type="PIRSF" id="PIRSF032146">
    <property type="entry name" value="UCP032146"/>
    <property type="match status" value="1"/>
</dbReference>
<dbReference type="Proteomes" id="UP000635071">
    <property type="component" value="Unassembled WGS sequence"/>
</dbReference>
<comment type="similarity">
    <text evidence="1">Belongs to the UPF0262 family.</text>
</comment>
<dbReference type="RefSeq" id="WP_188762157.1">
    <property type="nucleotide sequence ID" value="NZ_BMJM01000004.1"/>
</dbReference>
<dbReference type="HAMAP" id="MF_00678">
    <property type="entry name" value="UPF0262"/>
    <property type="match status" value="1"/>
</dbReference>